<protein>
    <submittedName>
        <fullName evidence="2">Uncharacterized protein</fullName>
    </submittedName>
</protein>
<keyword evidence="3" id="KW-1185">Reference proteome</keyword>
<dbReference type="InParanoid" id="M1BKT4"/>
<feature type="compositionally biased region" description="Polar residues" evidence="1">
    <location>
        <begin position="92"/>
        <end position="102"/>
    </location>
</feature>
<feature type="region of interest" description="Disordered" evidence="1">
    <location>
        <begin position="91"/>
        <end position="110"/>
    </location>
</feature>
<name>M1BKT4_SOLTU</name>
<reference evidence="2" key="2">
    <citation type="submission" date="2015-06" db="UniProtKB">
        <authorList>
            <consortium name="EnsemblPlants"/>
        </authorList>
    </citation>
    <scope>IDENTIFICATION</scope>
    <source>
        <strain evidence="2">DM1-3 516 R44</strain>
    </source>
</reference>
<dbReference type="PaxDb" id="4113-PGSC0003DMT400047463"/>
<accession>M1BKT4</accession>
<organism evidence="2 3">
    <name type="scientific">Solanum tuberosum</name>
    <name type="common">Potato</name>
    <dbReference type="NCBI Taxonomy" id="4113"/>
    <lineage>
        <taxon>Eukaryota</taxon>
        <taxon>Viridiplantae</taxon>
        <taxon>Streptophyta</taxon>
        <taxon>Embryophyta</taxon>
        <taxon>Tracheophyta</taxon>
        <taxon>Spermatophyta</taxon>
        <taxon>Magnoliopsida</taxon>
        <taxon>eudicotyledons</taxon>
        <taxon>Gunneridae</taxon>
        <taxon>Pentapetalae</taxon>
        <taxon>asterids</taxon>
        <taxon>lamiids</taxon>
        <taxon>Solanales</taxon>
        <taxon>Solanaceae</taxon>
        <taxon>Solanoideae</taxon>
        <taxon>Solaneae</taxon>
        <taxon>Solanum</taxon>
    </lineage>
</organism>
<dbReference type="AlphaFoldDB" id="M1BKT4"/>
<evidence type="ECO:0000313" key="2">
    <source>
        <dbReference type="EnsemblPlants" id="PGSC0003DMT400047463"/>
    </source>
</evidence>
<dbReference type="EnsemblPlants" id="PGSC0003DMT400047463">
    <property type="protein sequence ID" value="PGSC0003DMT400047463"/>
    <property type="gene ID" value="PGSC0003DMG401018444"/>
</dbReference>
<dbReference type="Gramene" id="PGSC0003DMT400047463">
    <property type="protein sequence ID" value="PGSC0003DMT400047463"/>
    <property type="gene ID" value="PGSC0003DMG401018444"/>
</dbReference>
<dbReference type="Proteomes" id="UP000011115">
    <property type="component" value="Unassembled WGS sequence"/>
</dbReference>
<sequence length="110" mass="11748">MESQDEQNLICSSSGTVLVENESQKALTSNEAIDEVIEIKEGRFTSKAWKHFKPVKINGSRFGVCVAELYSSEAVAAAESAIAHQQPVIPLASSSSATTNIDDSSDEDDG</sequence>
<dbReference type="HOGENOM" id="CLU_2175526_0_0_1"/>
<proteinExistence type="predicted"/>
<reference evidence="3" key="1">
    <citation type="journal article" date="2011" name="Nature">
        <title>Genome sequence and analysis of the tuber crop potato.</title>
        <authorList>
            <consortium name="The Potato Genome Sequencing Consortium"/>
        </authorList>
    </citation>
    <scope>NUCLEOTIDE SEQUENCE [LARGE SCALE GENOMIC DNA]</scope>
    <source>
        <strain evidence="3">cv. DM1-3 516 R44</strain>
    </source>
</reference>
<evidence type="ECO:0000256" key="1">
    <source>
        <dbReference type="SAM" id="MobiDB-lite"/>
    </source>
</evidence>
<evidence type="ECO:0000313" key="3">
    <source>
        <dbReference type="Proteomes" id="UP000011115"/>
    </source>
</evidence>